<dbReference type="GO" id="GO:0071972">
    <property type="term" value="F:peptidoglycan L,D-transpeptidase activity"/>
    <property type="evidence" value="ECO:0007669"/>
    <property type="project" value="TreeGrafter"/>
</dbReference>
<dbReference type="GO" id="GO:0008360">
    <property type="term" value="P:regulation of cell shape"/>
    <property type="evidence" value="ECO:0007669"/>
    <property type="project" value="UniProtKB-KW"/>
</dbReference>
<dbReference type="Pfam" id="PF00905">
    <property type="entry name" value="Transpeptidase"/>
    <property type="match status" value="1"/>
</dbReference>
<dbReference type="FunFam" id="3.40.710.10:FF:000024">
    <property type="entry name" value="Penicillin-binding protein 2"/>
    <property type="match status" value="1"/>
</dbReference>
<keyword evidence="9" id="KW-0133">Cell shape</keyword>
<keyword evidence="7 14" id="KW-0812">Transmembrane</keyword>
<evidence type="ECO:0000259" key="16">
    <source>
        <dbReference type="Pfam" id="PF03717"/>
    </source>
</evidence>
<feature type="domain" description="Penicillin-binding protein transpeptidase" evidence="15">
    <location>
        <begin position="263"/>
        <end position="597"/>
    </location>
</feature>
<dbReference type="PANTHER" id="PTHR30627:SF2">
    <property type="entry name" value="PEPTIDOGLYCAN D,D-TRANSPEPTIDASE MRDA"/>
    <property type="match status" value="1"/>
</dbReference>
<dbReference type="SUPFAM" id="SSF56601">
    <property type="entry name" value="beta-lactamase/transpeptidase-like"/>
    <property type="match status" value="1"/>
</dbReference>
<keyword evidence="12 14" id="KW-0472">Membrane</keyword>
<evidence type="ECO:0000256" key="14">
    <source>
        <dbReference type="SAM" id="Phobius"/>
    </source>
</evidence>
<dbReference type="EMBL" id="VTOW01000001">
    <property type="protein sequence ID" value="NKE70444.1"/>
    <property type="molecule type" value="Genomic_DNA"/>
</dbReference>
<keyword evidence="5 17" id="KW-0121">Carboxypeptidase</keyword>
<evidence type="ECO:0000259" key="15">
    <source>
        <dbReference type="Pfam" id="PF00905"/>
    </source>
</evidence>
<dbReference type="NCBIfam" id="TIGR03423">
    <property type="entry name" value="pbp2_mrdA"/>
    <property type="match status" value="1"/>
</dbReference>
<evidence type="ECO:0000256" key="8">
    <source>
        <dbReference type="ARBA" id="ARBA00022801"/>
    </source>
</evidence>
<name>A0A7X6DNN4_9BACT</name>
<dbReference type="GO" id="GO:0005886">
    <property type="term" value="C:plasma membrane"/>
    <property type="evidence" value="ECO:0007669"/>
    <property type="project" value="UniProtKB-SubCell"/>
</dbReference>
<evidence type="ECO:0000256" key="10">
    <source>
        <dbReference type="ARBA" id="ARBA00022984"/>
    </source>
</evidence>
<evidence type="ECO:0000256" key="6">
    <source>
        <dbReference type="ARBA" id="ARBA00022670"/>
    </source>
</evidence>
<dbReference type="InterPro" id="IPR050515">
    <property type="entry name" value="Beta-lactam/transpept"/>
</dbReference>
<dbReference type="PANTHER" id="PTHR30627">
    <property type="entry name" value="PEPTIDOGLYCAN D,D-TRANSPEPTIDASE"/>
    <property type="match status" value="1"/>
</dbReference>
<keyword evidence="18" id="KW-1185">Reference proteome</keyword>
<evidence type="ECO:0000313" key="17">
    <source>
        <dbReference type="EMBL" id="NKE70444.1"/>
    </source>
</evidence>
<dbReference type="GO" id="GO:0009252">
    <property type="term" value="P:peptidoglycan biosynthetic process"/>
    <property type="evidence" value="ECO:0007669"/>
    <property type="project" value="UniProtKB-KW"/>
</dbReference>
<accession>A0A7X6DNN4</accession>
<keyword evidence="13" id="KW-0961">Cell wall biogenesis/degradation</keyword>
<feature type="domain" description="Penicillin-binding protein dimerisation" evidence="16">
    <location>
        <begin position="61"/>
        <end position="231"/>
    </location>
</feature>
<evidence type="ECO:0000256" key="13">
    <source>
        <dbReference type="ARBA" id="ARBA00023316"/>
    </source>
</evidence>
<dbReference type="Proteomes" id="UP000534783">
    <property type="component" value="Unassembled WGS sequence"/>
</dbReference>
<dbReference type="GO" id="GO:0071555">
    <property type="term" value="P:cell wall organization"/>
    <property type="evidence" value="ECO:0007669"/>
    <property type="project" value="UniProtKB-KW"/>
</dbReference>
<evidence type="ECO:0000256" key="2">
    <source>
        <dbReference type="ARBA" id="ARBA00004236"/>
    </source>
</evidence>
<dbReference type="GO" id="GO:0008658">
    <property type="term" value="F:penicillin binding"/>
    <property type="evidence" value="ECO:0007669"/>
    <property type="project" value="InterPro"/>
</dbReference>
<keyword evidence="8 17" id="KW-0378">Hydrolase</keyword>
<reference evidence="17 18" key="1">
    <citation type="journal article" date="2020" name="Nature">
        <title>Bacterial chemolithoautotrophy via manganese oxidation.</title>
        <authorList>
            <person name="Yu H."/>
            <person name="Leadbetter J.R."/>
        </authorList>
    </citation>
    <scope>NUCLEOTIDE SEQUENCE [LARGE SCALE GENOMIC DNA]</scope>
    <source>
        <strain evidence="17 18">Mn-1</strain>
    </source>
</reference>
<dbReference type="SUPFAM" id="SSF56519">
    <property type="entry name" value="Penicillin binding protein dimerisation domain"/>
    <property type="match status" value="1"/>
</dbReference>
<dbReference type="InterPro" id="IPR005311">
    <property type="entry name" value="PBP_dimer"/>
</dbReference>
<dbReference type="InterPro" id="IPR017790">
    <property type="entry name" value="Penicillin-binding_protein_2"/>
</dbReference>
<gene>
    <name evidence="17" type="primary">mrdA</name>
    <name evidence="17" type="ORF">MNODULE_06790</name>
</gene>
<keyword evidence="11 14" id="KW-1133">Transmembrane helix</keyword>
<dbReference type="GO" id="GO:0009002">
    <property type="term" value="F:serine-type D-Ala-D-Ala carboxypeptidase activity"/>
    <property type="evidence" value="ECO:0007669"/>
    <property type="project" value="UniProtKB-EC"/>
</dbReference>
<dbReference type="Pfam" id="PF03717">
    <property type="entry name" value="PBP_dimer"/>
    <property type="match status" value="1"/>
</dbReference>
<proteinExistence type="predicted"/>
<dbReference type="AlphaFoldDB" id="A0A7X6DNN4"/>
<evidence type="ECO:0000256" key="3">
    <source>
        <dbReference type="ARBA" id="ARBA00022475"/>
    </source>
</evidence>
<sequence>MRESYFPQEETRDLQSRIYWLFGLIVLALCGLLLRAWYLQVVKGKFYYELSENNRIRVVETPPPRGLIYDRNGALLVNNVPSFNLYVVLGDMPDQTAALSRLADLIAMPQEEIVRRVTFKKEDPFFPIKIKDDLTMKEVAMIEGHGLDLPGVKIEAEFKRNAIHGNLAAHLLGYVGEITQAQLESGSYQDLKRGGIIGQYGIEQTFDAVIRGIPGQKRIEVDALGHEIRVLEVNEPQRGNDVFLTLDLNVQKVAEEALGGRNGAIVAMDPKNGEVLAMVSHPAFNPNLLSQGASSEAWEAILKDEGRPLTNRVIQGQYPPGSTFKIVMGAALLETKEASPASRVECRGFLHFGNRNFRDWKRGGHGTVDLHKAMVESCDVYFYEMGNRLGVDNIAKFSHLFGLGRPTGIELASEKGGLIPSTEWKRQARKEPWYPGETLSVSIGQGYVSTTPLQLAMMTNVVANKGVSHPPQLLKKIRNQETGSIEEIPTAEGKRIPISPETFRVLHASLAGVVSDPQGTANGSKSQFVSIGGKTGTAQVIGMKGGAHGKLPDKFNDHAWFVAFAPVENPKISVVVLVENGGHGGSTAAPISKKLIEAYLGIAPPLEPITVKSPAPPPSAVPSEG</sequence>
<evidence type="ECO:0000256" key="1">
    <source>
        <dbReference type="ARBA" id="ARBA00004167"/>
    </source>
</evidence>
<evidence type="ECO:0000256" key="7">
    <source>
        <dbReference type="ARBA" id="ARBA00022692"/>
    </source>
</evidence>
<dbReference type="Gene3D" id="3.40.710.10">
    <property type="entry name" value="DD-peptidase/beta-lactamase superfamily"/>
    <property type="match status" value="1"/>
</dbReference>
<evidence type="ECO:0000256" key="4">
    <source>
        <dbReference type="ARBA" id="ARBA00022519"/>
    </source>
</evidence>
<keyword evidence="3" id="KW-1003">Cell membrane</keyword>
<keyword evidence="6" id="KW-0645">Protease</keyword>
<dbReference type="EC" id="3.4.16.4" evidence="17"/>
<dbReference type="InterPro" id="IPR036138">
    <property type="entry name" value="PBP_dimer_sf"/>
</dbReference>
<keyword evidence="4" id="KW-0997">Cell inner membrane</keyword>
<dbReference type="Gene3D" id="3.90.1310.10">
    <property type="entry name" value="Penicillin-binding protein 2a (Domain 2)"/>
    <property type="match status" value="1"/>
</dbReference>
<dbReference type="GO" id="GO:0006508">
    <property type="term" value="P:proteolysis"/>
    <property type="evidence" value="ECO:0007669"/>
    <property type="project" value="UniProtKB-KW"/>
</dbReference>
<comment type="caution">
    <text evidence="17">The sequence shown here is derived from an EMBL/GenBank/DDBJ whole genome shotgun (WGS) entry which is preliminary data.</text>
</comment>
<comment type="subcellular location">
    <subcellularLocation>
        <location evidence="2">Cell membrane</location>
    </subcellularLocation>
    <subcellularLocation>
        <location evidence="1">Membrane</location>
        <topology evidence="1">Single-pass membrane protein</topology>
    </subcellularLocation>
</comment>
<evidence type="ECO:0000256" key="11">
    <source>
        <dbReference type="ARBA" id="ARBA00022989"/>
    </source>
</evidence>
<evidence type="ECO:0000256" key="5">
    <source>
        <dbReference type="ARBA" id="ARBA00022645"/>
    </source>
</evidence>
<keyword evidence="10" id="KW-0573">Peptidoglycan synthesis</keyword>
<dbReference type="InterPro" id="IPR012338">
    <property type="entry name" value="Beta-lactam/transpept-like"/>
</dbReference>
<evidence type="ECO:0000313" key="18">
    <source>
        <dbReference type="Proteomes" id="UP000534783"/>
    </source>
</evidence>
<organism evidence="17 18">
    <name type="scientific">Candidatus Manganitrophus noduliformans</name>
    <dbReference type="NCBI Taxonomy" id="2606439"/>
    <lineage>
        <taxon>Bacteria</taxon>
        <taxon>Pseudomonadati</taxon>
        <taxon>Nitrospirota</taxon>
        <taxon>Nitrospiria</taxon>
        <taxon>Candidatus Troglogloeales</taxon>
        <taxon>Candidatus Manganitrophaceae</taxon>
        <taxon>Candidatus Manganitrophus</taxon>
    </lineage>
</organism>
<dbReference type="InterPro" id="IPR001460">
    <property type="entry name" value="PCN-bd_Tpept"/>
</dbReference>
<feature type="transmembrane region" description="Helical" evidence="14">
    <location>
        <begin position="18"/>
        <end position="38"/>
    </location>
</feature>
<evidence type="ECO:0000256" key="12">
    <source>
        <dbReference type="ARBA" id="ARBA00023136"/>
    </source>
</evidence>
<protein>
    <submittedName>
        <fullName evidence="17">Penicillin-binding protein 2</fullName>
        <ecNumber evidence="17">3.4.16.4</ecNumber>
    </submittedName>
</protein>
<evidence type="ECO:0000256" key="9">
    <source>
        <dbReference type="ARBA" id="ARBA00022960"/>
    </source>
</evidence>